<keyword evidence="2" id="KW-0812">Transmembrane</keyword>
<keyword evidence="2" id="KW-1133">Transmembrane helix</keyword>
<feature type="transmembrane region" description="Helical" evidence="2">
    <location>
        <begin position="112"/>
        <end position="135"/>
    </location>
</feature>
<gene>
    <name evidence="3" type="ORF">g.14623</name>
</gene>
<reference evidence="3" key="1">
    <citation type="submission" date="2015-08" db="EMBL/GenBank/DDBJ databases">
        <authorList>
            <person name="Babu N.S."/>
            <person name="Beckwith C.J."/>
            <person name="Beseler K.G."/>
            <person name="Brison A."/>
            <person name="Carone J.V."/>
            <person name="Caskin T.P."/>
            <person name="Diamond M."/>
            <person name="Durham M.E."/>
            <person name="Foxe J.M."/>
            <person name="Go M."/>
            <person name="Henderson B.A."/>
            <person name="Jones I.B."/>
            <person name="McGettigan J.A."/>
            <person name="Micheletti S.J."/>
            <person name="Nasrallah M.E."/>
            <person name="Ortiz D."/>
            <person name="Piller C.R."/>
            <person name="Privatt S.R."/>
            <person name="Schneider S.L."/>
            <person name="Sharp S."/>
            <person name="Smith T.C."/>
            <person name="Stanton J.D."/>
            <person name="Ullery H.E."/>
            <person name="Wilson R.J."/>
            <person name="Serrano M.G."/>
            <person name="Buck G."/>
            <person name="Lee V."/>
            <person name="Wang Y."/>
            <person name="Carvalho R."/>
            <person name="Voegtly L."/>
            <person name="Shi R."/>
            <person name="Duckworth R."/>
            <person name="Johnson A."/>
            <person name="Loviza R."/>
            <person name="Walstead R."/>
            <person name="Shah Z."/>
            <person name="Kiflezghi M."/>
            <person name="Wade K."/>
            <person name="Ball S.L."/>
            <person name="Bradley K.W."/>
            <person name="Asai D.J."/>
            <person name="Bowman C.A."/>
            <person name="Russell D.A."/>
            <person name="Pope W.H."/>
            <person name="Jacobs-Sera D."/>
            <person name="Hendrix R.W."/>
            <person name="Hatfull G.F."/>
        </authorList>
    </citation>
    <scope>NUCLEOTIDE SEQUENCE</scope>
</reference>
<evidence type="ECO:0000313" key="3">
    <source>
        <dbReference type="EMBL" id="JAT77536.1"/>
    </source>
</evidence>
<feature type="transmembrane region" description="Helical" evidence="2">
    <location>
        <begin position="189"/>
        <end position="211"/>
    </location>
</feature>
<feature type="transmembrane region" description="Helical" evidence="2">
    <location>
        <begin position="33"/>
        <end position="56"/>
    </location>
</feature>
<evidence type="ECO:0000256" key="2">
    <source>
        <dbReference type="SAM" id="Phobius"/>
    </source>
</evidence>
<feature type="transmembrane region" description="Helical" evidence="2">
    <location>
        <begin position="76"/>
        <end position="100"/>
    </location>
</feature>
<dbReference type="EMBL" id="GDKF01001086">
    <property type="protein sequence ID" value="JAT77536.1"/>
    <property type="molecule type" value="Transcribed_RNA"/>
</dbReference>
<accession>A0A1D2AE88</accession>
<protein>
    <submittedName>
        <fullName evidence="3">Uncharacterized protein</fullName>
    </submittedName>
</protein>
<keyword evidence="2" id="KW-0472">Membrane</keyword>
<feature type="transmembrane region" description="Helical" evidence="2">
    <location>
        <begin position="223"/>
        <end position="242"/>
    </location>
</feature>
<proteinExistence type="predicted"/>
<feature type="region of interest" description="Disordered" evidence="1">
    <location>
        <begin position="258"/>
        <end position="279"/>
    </location>
</feature>
<dbReference type="AlphaFoldDB" id="A0A1D2AE88"/>
<sequence length="279" mass="30218">MRSSSRQSDRTRRKSVASAPRLMLPIHPSAKKAAIGLLSLCYAAWFILLGIGVARYEELPTRLKSSDLPLHHFDRFFRATGALLVLGLLGIRALTAVLFPGLYPGSQLLAPGLIYSLQLLLRWGLYYLHLSGLIFNPSHWDDGLKQAAPHIMSDHVLLGAAVQAGLASEACLPLLRWHTGSMQPLGHRIALGLHALVAAVLALLVAGESYFTVRYFHPPVENLVAILVGLLLFQAPLVLFNLKALQAASRARLIPGAATKTGPARKTGKRLTEGPDGEL</sequence>
<evidence type="ECO:0000256" key="1">
    <source>
        <dbReference type="SAM" id="MobiDB-lite"/>
    </source>
</evidence>
<organism evidence="3">
    <name type="scientific">Auxenochlorella protothecoides</name>
    <name type="common">Green microalga</name>
    <name type="synonym">Chlorella protothecoides</name>
    <dbReference type="NCBI Taxonomy" id="3075"/>
    <lineage>
        <taxon>Eukaryota</taxon>
        <taxon>Viridiplantae</taxon>
        <taxon>Chlorophyta</taxon>
        <taxon>core chlorophytes</taxon>
        <taxon>Trebouxiophyceae</taxon>
        <taxon>Chlorellales</taxon>
        <taxon>Chlorellaceae</taxon>
        <taxon>Auxenochlorella</taxon>
    </lineage>
</organism>
<name>A0A1D2AE88_AUXPR</name>